<dbReference type="InterPro" id="IPR050547">
    <property type="entry name" value="DEAD_box_RNA_helicases"/>
</dbReference>
<dbReference type="Pfam" id="PF00270">
    <property type="entry name" value="DEAD"/>
    <property type="match status" value="1"/>
</dbReference>
<reference evidence="12 13" key="1">
    <citation type="journal article" date="2018" name="Int. J. Syst. Evol. Microbiol.">
        <title>Lactobacillus bambusae sp. nov., isolated from a traditional fermented Ma-bamboo shoots of Taiwan.</title>
        <authorList>
            <person name="Wang L.-T."/>
        </authorList>
    </citation>
    <scope>NUCLEOTIDE SEQUENCE [LARGE SCALE GENOMIC DNA]</scope>
    <source>
        <strain evidence="12 13">BS-W1</strain>
    </source>
</reference>
<dbReference type="RefSeq" id="WP_109250433.1">
    <property type="nucleotide sequence ID" value="NZ_QCXQ01000002.1"/>
</dbReference>
<dbReference type="NCBIfam" id="TIGR01587">
    <property type="entry name" value="cas3_core"/>
    <property type="match status" value="1"/>
</dbReference>
<dbReference type="GO" id="GO:0004519">
    <property type="term" value="F:endonuclease activity"/>
    <property type="evidence" value="ECO:0007669"/>
    <property type="project" value="UniProtKB-KW"/>
</dbReference>
<dbReference type="InterPro" id="IPR054712">
    <property type="entry name" value="Cas3-like_dom"/>
</dbReference>
<evidence type="ECO:0000313" key="13">
    <source>
        <dbReference type="Proteomes" id="UP000245080"/>
    </source>
</evidence>
<evidence type="ECO:0000256" key="4">
    <source>
        <dbReference type="ARBA" id="ARBA00022723"/>
    </source>
</evidence>
<dbReference type="InterPro" id="IPR006483">
    <property type="entry name" value="CRISPR-assoc_Cas3_HD"/>
</dbReference>
<accession>A0A2V1N2M3</accession>
<evidence type="ECO:0000256" key="3">
    <source>
        <dbReference type="ARBA" id="ARBA00022722"/>
    </source>
</evidence>
<keyword evidence="12" id="KW-0255">Endonuclease</keyword>
<dbReference type="EMBL" id="QCXQ01000002">
    <property type="protein sequence ID" value="PWG00486.1"/>
    <property type="molecule type" value="Genomic_DNA"/>
</dbReference>
<dbReference type="NCBIfam" id="TIGR01596">
    <property type="entry name" value="cas3_HD"/>
    <property type="match status" value="1"/>
</dbReference>
<dbReference type="GO" id="GO:0051607">
    <property type="term" value="P:defense response to virus"/>
    <property type="evidence" value="ECO:0007669"/>
    <property type="project" value="UniProtKB-KW"/>
</dbReference>
<dbReference type="GO" id="GO:0046872">
    <property type="term" value="F:metal ion binding"/>
    <property type="evidence" value="ECO:0007669"/>
    <property type="project" value="UniProtKB-KW"/>
</dbReference>
<dbReference type="InterPro" id="IPR027417">
    <property type="entry name" value="P-loop_NTPase"/>
</dbReference>
<dbReference type="Gene3D" id="3.40.50.300">
    <property type="entry name" value="P-loop containing nucleotide triphosphate hydrolases"/>
    <property type="match status" value="2"/>
</dbReference>
<comment type="similarity">
    <text evidence="2">In the central section; belongs to the CRISPR-associated helicase Cas3 family.</text>
</comment>
<dbReference type="SMART" id="SM00487">
    <property type="entry name" value="DEXDc"/>
    <property type="match status" value="1"/>
</dbReference>
<dbReference type="GO" id="GO:0003724">
    <property type="term" value="F:RNA helicase activity"/>
    <property type="evidence" value="ECO:0007669"/>
    <property type="project" value="TreeGrafter"/>
</dbReference>
<dbReference type="InterPro" id="IPR041372">
    <property type="entry name" value="Cas3_C"/>
</dbReference>
<dbReference type="OrthoDB" id="9810236at2"/>
<dbReference type="PANTHER" id="PTHR47963">
    <property type="entry name" value="DEAD-BOX ATP-DEPENDENT RNA HELICASE 47, MITOCHONDRIAL"/>
    <property type="match status" value="1"/>
</dbReference>
<evidence type="ECO:0000256" key="2">
    <source>
        <dbReference type="ARBA" id="ARBA00009046"/>
    </source>
</evidence>
<comment type="similarity">
    <text evidence="1">In the N-terminal section; belongs to the CRISPR-associated nuclease Cas3-HD family.</text>
</comment>
<keyword evidence="4" id="KW-0479">Metal-binding</keyword>
<evidence type="ECO:0000256" key="7">
    <source>
        <dbReference type="ARBA" id="ARBA00022806"/>
    </source>
</evidence>
<evidence type="ECO:0000259" key="10">
    <source>
        <dbReference type="PROSITE" id="PS51192"/>
    </source>
</evidence>
<evidence type="ECO:0000256" key="8">
    <source>
        <dbReference type="ARBA" id="ARBA00022840"/>
    </source>
</evidence>
<dbReference type="PANTHER" id="PTHR47963:SF9">
    <property type="entry name" value="CRISPR-ASSOCIATED ENDONUCLEASE_HELICASE CAS3"/>
    <property type="match status" value="1"/>
</dbReference>
<dbReference type="InterPro" id="IPR014001">
    <property type="entry name" value="Helicase_ATP-bd"/>
</dbReference>
<keyword evidence="3" id="KW-0540">Nuclease</keyword>
<organism evidence="12 13">
    <name type="scientific">Levilactobacillus bambusae</name>
    <dbReference type="NCBI Taxonomy" id="2024736"/>
    <lineage>
        <taxon>Bacteria</taxon>
        <taxon>Bacillati</taxon>
        <taxon>Bacillota</taxon>
        <taxon>Bacilli</taxon>
        <taxon>Lactobacillales</taxon>
        <taxon>Lactobacillaceae</taxon>
        <taxon>Levilactobacillus</taxon>
    </lineage>
</organism>
<gene>
    <name evidence="12" type="ORF">DCM90_06055</name>
</gene>
<dbReference type="PROSITE" id="PS51192">
    <property type="entry name" value="HELICASE_ATP_BIND_1"/>
    <property type="match status" value="1"/>
</dbReference>
<dbReference type="Gene3D" id="1.10.3210.30">
    <property type="match status" value="1"/>
</dbReference>
<comment type="caution">
    <text evidence="12">The sequence shown here is derived from an EMBL/GenBank/DDBJ whole genome shotgun (WGS) entry which is preliminary data.</text>
</comment>
<dbReference type="GO" id="GO:0005524">
    <property type="term" value="F:ATP binding"/>
    <property type="evidence" value="ECO:0007669"/>
    <property type="project" value="UniProtKB-KW"/>
</dbReference>
<dbReference type="SUPFAM" id="SSF52540">
    <property type="entry name" value="P-loop containing nucleoside triphosphate hydrolases"/>
    <property type="match status" value="1"/>
</dbReference>
<keyword evidence="9" id="KW-0051">Antiviral defense</keyword>
<name>A0A2V1N2M3_9LACO</name>
<evidence type="ECO:0000256" key="5">
    <source>
        <dbReference type="ARBA" id="ARBA00022741"/>
    </source>
</evidence>
<dbReference type="GO" id="GO:0003723">
    <property type="term" value="F:RNA binding"/>
    <property type="evidence" value="ECO:0007669"/>
    <property type="project" value="TreeGrafter"/>
</dbReference>
<evidence type="ECO:0000256" key="9">
    <source>
        <dbReference type="ARBA" id="ARBA00023118"/>
    </source>
</evidence>
<keyword evidence="5" id="KW-0547">Nucleotide-binding</keyword>
<dbReference type="Proteomes" id="UP000245080">
    <property type="component" value="Unassembled WGS sequence"/>
</dbReference>
<dbReference type="Pfam" id="PF22590">
    <property type="entry name" value="Cas3-like_C_2"/>
    <property type="match status" value="1"/>
</dbReference>
<evidence type="ECO:0000256" key="1">
    <source>
        <dbReference type="ARBA" id="ARBA00006847"/>
    </source>
</evidence>
<dbReference type="Pfam" id="PF18019">
    <property type="entry name" value="Cas3_HD"/>
    <property type="match status" value="1"/>
</dbReference>
<keyword evidence="13" id="KW-1185">Reference proteome</keyword>
<dbReference type="Pfam" id="PF18395">
    <property type="entry name" value="Cas3_C"/>
    <property type="match status" value="1"/>
</dbReference>
<dbReference type="PROSITE" id="PS51643">
    <property type="entry name" value="HD_CAS3"/>
    <property type="match status" value="1"/>
</dbReference>
<sequence length="919" mass="102638">MVTDEVNALWAKKRSEDGDQLWLPLVTHLRDAQAVINHLYDHWLSDGQRQAIAGDLSDEDAHRLVKFVGFSHDLGKATPAFQVKTSYNGDLSLDHDLMETLVRNGFQDLDCLNLSSSNESPHAKAGEALLGNFKVPETVCAIIGGHHGKPENDDGVQTDLEIHTKNYYQSENSDSETQEIWRAVQRELFDEALQSSGYQSVEEVPSILQPQAVLLEGLLIMADWLASSEYFNDDPAKPLFPLIRLDQTVADIDRQGRFQNAIQTWTLDDEWAPAKVDEQTDPYQERWGFKARPVQAKMSETIGQAIDPGMAIIEAPMGIGKTEIALLAAEQMAYATGRDGVFIGLPTQATTNAMFDRAETWLEKTAGDNEASYSINLMHGKAQFNKTYQELPQAGNIGDPDVAPDAVTVNSWFSGKKSILTKFTVGTIDHLLLMGLKQKHLFLRHLGFSGKVVIIDEAHGYDAYMNKYLYKVLNWLGAYHVPVVVLSATLPAEKRKRLLMAYQAGKYTKSRKRLIAPDGWETTQAYPLLSLLDGLTLTQVSDFDGLGDQSTTEVQVSRLTLDDSELIQHVLHQIKNGGVAGLIVNTVKRAQKLAKLVPDDVELMVLHSAFLAPDRARRESELMAKIGKHADRPTKMIVIGTQVLEQSLDVDFDVMYTDIAPMDLILQRIGRLHRHDIVRPSGLQDPQLFVLGINEEGYDEGSTAVYGDYLLMKTDHFLPDQIKLPDDISPLVQAVYDPKTNDEIDGIDQCWATFQRDQKKEEQKAKGFQIGPPLLTGDRSIHGWLSRNHSDVSNSDSRAAAAVRDIKETIEVVLTQQIDGKDYLVDGRELSTVSPKVIAQQTIRIPSAVTPNFDGAIDRTIKELEKSTYSNYPDWQDSVWLKGALALTLDENNEATLGKWQLHYSLHLGLSYVKEDERD</sequence>
<proteinExistence type="inferred from homology"/>
<dbReference type="InterPro" id="IPR038257">
    <property type="entry name" value="CRISPR-assoc_Cas3_HD_sf"/>
</dbReference>
<feature type="domain" description="HD Cas3-type" evidence="11">
    <location>
        <begin position="18"/>
        <end position="225"/>
    </location>
</feature>
<keyword evidence="7" id="KW-0347">Helicase</keyword>
<evidence type="ECO:0000313" key="12">
    <source>
        <dbReference type="EMBL" id="PWG00486.1"/>
    </source>
</evidence>
<protein>
    <submittedName>
        <fullName evidence="12">CRISPR-associated helicase/endonuclease Cas3</fullName>
    </submittedName>
</protein>
<keyword evidence="8" id="KW-0067">ATP-binding</keyword>
<dbReference type="CDD" id="cd09641">
    <property type="entry name" value="Cas3''_I"/>
    <property type="match status" value="1"/>
</dbReference>
<evidence type="ECO:0000256" key="6">
    <source>
        <dbReference type="ARBA" id="ARBA00022801"/>
    </source>
</evidence>
<dbReference type="InterPro" id="IPR011545">
    <property type="entry name" value="DEAD/DEAH_box_helicase_dom"/>
</dbReference>
<dbReference type="AlphaFoldDB" id="A0A2V1N2M3"/>
<feature type="domain" description="Helicase ATP-binding" evidence="10">
    <location>
        <begin position="302"/>
        <end position="508"/>
    </location>
</feature>
<keyword evidence="6" id="KW-0378">Hydrolase</keyword>
<dbReference type="InterPro" id="IPR006474">
    <property type="entry name" value="Helicase_Cas3_CRISPR-ass_core"/>
</dbReference>
<dbReference type="GO" id="GO:0016787">
    <property type="term" value="F:hydrolase activity"/>
    <property type="evidence" value="ECO:0007669"/>
    <property type="project" value="UniProtKB-KW"/>
</dbReference>
<evidence type="ECO:0000259" key="11">
    <source>
        <dbReference type="PROSITE" id="PS51643"/>
    </source>
</evidence>